<evidence type="ECO:0000256" key="4">
    <source>
        <dbReference type="HAMAP-Rule" id="MF_02126"/>
    </source>
</evidence>
<comment type="function">
    <text evidence="4">Methylates the class 1 translation termination release factors RF1/PrfA and RF2/PrfB on the glutamine residue of the universally conserved GGQ motif.</text>
</comment>
<evidence type="ECO:0000313" key="7">
    <source>
        <dbReference type="EMBL" id="RCW77450.1"/>
    </source>
</evidence>
<sequence>MENTEMTIQEALRWASLFLEKGNREPRVGEILLMHELGINKVQLISSLREPVPKDIAVTYKEKITQHVKSGIPVQHLTGQETFLDRTYHVNKHVLIPRPETEELVKVVPGTANILPLSHEFESANRQVVPVTTNENSPAPTIVDVGTGSGVIAISLFHEMVGARLIATDISEDALEVAKKNASKHDATITFFQGSYLEPLIERKIKAEIIVSNPPYIAYEEKKTLSDTVKNFDPALALFAEENGLAAYQAIIQQAKHVLTPNGMLFFEIGMTQGEAVKSIIKEVFPHAEAEVIQDISGKDRIVSAKIKE</sequence>
<evidence type="ECO:0000256" key="3">
    <source>
        <dbReference type="ARBA" id="ARBA00022691"/>
    </source>
</evidence>
<dbReference type="SUPFAM" id="SSF53335">
    <property type="entry name" value="S-adenosyl-L-methionine-dependent methyltransferases"/>
    <property type="match status" value="1"/>
</dbReference>
<dbReference type="RefSeq" id="WP_114351377.1">
    <property type="nucleotide sequence ID" value="NZ_QPJJ01000001.1"/>
</dbReference>
<keyword evidence="3 4" id="KW-0949">S-adenosyl-L-methionine</keyword>
<proteinExistence type="inferred from homology"/>
<keyword evidence="1 4" id="KW-0489">Methyltransferase</keyword>
<dbReference type="PANTHER" id="PTHR18895:SF74">
    <property type="entry name" value="MTRF1L RELEASE FACTOR GLUTAMINE METHYLTRANSFERASE"/>
    <property type="match status" value="1"/>
</dbReference>
<dbReference type="GO" id="GO:0032259">
    <property type="term" value="P:methylation"/>
    <property type="evidence" value="ECO:0007669"/>
    <property type="project" value="UniProtKB-KW"/>
</dbReference>
<reference evidence="7 8" key="1">
    <citation type="submission" date="2018-07" db="EMBL/GenBank/DDBJ databases">
        <title>Genomic Encyclopedia of Type Strains, Phase IV (KMG-IV): sequencing the most valuable type-strain genomes for metagenomic binning, comparative biology and taxonomic classification.</title>
        <authorList>
            <person name="Goeker M."/>
        </authorList>
    </citation>
    <scope>NUCLEOTIDE SEQUENCE [LARGE SCALE GENOMIC DNA]</scope>
    <source>
        <strain evidence="7 8">DSM 27696</strain>
    </source>
</reference>
<dbReference type="InterPro" id="IPR050320">
    <property type="entry name" value="N5-glutamine_MTase"/>
</dbReference>
<dbReference type="NCBIfam" id="TIGR03534">
    <property type="entry name" value="RF_mod_PrmC"/>
    <property type="match status" value="1"/>
</dbReference>
<feature type="domain" description="Release factor glutamine methyltransferase N-terminal" evidence="6">
    <location>
        <begin position="10"/>
        <end position="79"/>
    </location>
</feature>
<dbReference type="InterPro" id="IPR002052">
    <property type="entry name" value="DNA_methylase_N6_adenine_CS"/>
</dbReference>
<dbReference type="OrthoDB" id="9800643at2"/>
<evidence type="ECO:0000259" key="5">
    <source>
        <dbReference type="Pfam" id="PF13847"/>
    </source>
</evidence>
<dbReference type="GO" id="GO:0102559">
    <property type="term" value="F:peptide chain release factor N(5)-glutamine methyltransferase activity"/>
    <property type="evidence" value="ECO:0007669"/>
    <property type="project" value="UniProtKB-EC"/>
</dbReference>
<dbReference type="Proteomes" id="UP000252585">
    <property type="component" value="Unassembled WGS sequence"/>
</dbReference>
<dbReference type="Pfam" id="PF17827">
    <property type="entry name" value="PrmC_N"/>
    <property type="match status" value="1"/>
</dbReference>
<feature type="binding site" evidence="4">
    <location>
        <position position="169"/>
    </location>
    <ligand>
        <name>S-adenosyl-L-methionine</name>
        <dbReference type="ChEBI" id="CHEBI:59789"/>
    </ligand>
</feature>
<dbReference type="HAMAP" id="MF_02126">
    <property type="entry name" value="RF_methyltr_PrmC"/>
    <property type="match status" value="1"/>
</dbReference>
<keyword evidence="8" id="KW-1185">Reference proteome</keyword>
<comment type="caution">
    <text evidence="7">The sequence shown here is derived from an EMBL/GenBank/DDBJ whole genome shotgun (WGS) entry which is preliminary data.</text>
</comment>
<evidence type="ECO:0000313" key="8">
    <source>
        <dbReference type="Proteomes" id="UP000252585"/>
    </source>
</evidence>
<accession>A0A368YB12</accession>
<name>A0A368YB12_9BACI</name>
<dbReference type="Gene3D" id="1.10.8.10">
    <property type="entry name" value="DNA helicase RuvA subunit, C-terminal domain"/>
    <property type="match status" value="1"/>
</dbReference>
<feature type="binding site" evidence="4">
    <location>
        <begin position="213"/>
        <end position="216"/>
    </location>
    <ligand>
        <name>substrate</name>
    </ligand>
</feature>
<dbReference type="InterPro" id="IPR040758">
    <property type="entry name" value="PrmC_N"/>
</dbReference>
<evidence type="ECO:0000256" key="1">
    <source>
        <dbReference type="ARBA" id="ARBA00022603"/>
    </source>
</evidence>
<dbReference type="NCBIfam" id="TIGR00536">
    <property type="entry name" value="hemK_fam"/>
    <property type="match status" value="1"/>
</dbReference>
<organism evidence="7 8">
    <name type="scientific">Saliterribacillus persicus</name>
    <dbReference type="NCBI Taxonomy" id="930114"/>
    <lineage>
        <taxon>Bacteria</taxon>
        <taxon>Bacillati</taxon>
        <taxon>Bacillota</taxon>
        <taxon>Bacilli</taxon>
        <taxon>Bacillales</taxon>
        <taxon>Bacillaceae</taxon>
        <taxon>Saliterribacillus</taxon>
    </lineage>
</organism>
<dbReference type="GO" id="GO:0003676">
    <property type="term" value="F:nucleic acid binding"/>
    <property type="evidence" value="ECO:0007669"/>
    <property type="project" value="InterPro"/>
</dbReference>
<dbReference type="Pfam" id="PF13847">
    <property type="entry name" value="Methyltransf_31"/>
    <property type="match status" value="1"/>
</dbReference>
<gene>
    <name evidence="4" type="primary">prmC</name>
    <name evidence="7" type="ORF">DFR57_101324</name>
</gene>
<dbReference type="InterPro" id="IPR019874">
    <property type="entry name" value="RF_methyltr_PrmC"/>
</dbReference>
<dbReference type="InterPro" id="IPR029063">
    <property type="entry name" value="SAM-dependent_MTases_sf"/>
</dbReference>
<dbReference type="AlphaFoldDB" id="A0A368YB12"/>
<evidence type="ECO:0000259" key="6">
    <source>
        <dbReference type="Pfam" id="PF17827"/>
    </source>
</evidence>
<evidence type="ECO:0000256" key="2">
    <source>
        <dbReference type="ARBA" id="ARBA00022679"/>
    </source>
</evidence>
<comment type="similarity">
    <text evidence="4">Belongs to the protein N5-glutamine methyltransferase family. PrmC subfamily.</text>
</comment>
<keyword evidence="2 4" id="KW-0808">Transferase</keyword>
<comment type="catalytic activity">
    <reaction evidence="4">
        <text>L-glutaminyl-[peptide chain release factor] + S-adenosyl-L-methionine = N(5)-methyl-L-glutaminyl-[peptide chain release factor] + S-adenosyl-L-homocysteine + H(+)</text>
        <dbReference type="Rhea" id="RHEA:42896"/>
        <dbReference type="Rhea" id="RHEA-COMP:10271"/>
        <dbReference type="Rhea" id="RHEA-COMP:10272"/>
        <dbReference type="ChEBI" id="CHEBI:15378"/>
        <dbReference type="ChEBI" id="CHEBI:30011"/>
        <dbReference type="ChEBI" id="CHEBI:57856"/>
        <dbReference type="ChEBI" id="CHEBI:59789"/>
        <dbReference type="ChEBI" id="CHEBI:61891"/>
        <dbReference type="EC" id="2.1.1.297"/>
    </reaction>
</comment>
<dbReference type="EC" id="2.1.1.297" evidence="4"/>
<dbReference type="InterPro" id="IPR004556">
    <property type="entry name" value="HemK-like"/>
</dbReference>
<feature type="binding site" evidence="4">
    <location>
        <begin position="146"/>
        <end position="150"/>
    </location>
    <ligand>
        <name>S-adenosyl-L-methionine</name>
        <dbReference type="ChEBI" id="CHEBI:59789"/>
    </ligand>
</feature>
<feature type="binding site" evidence="4">
    <location>
        <position position="213"/>
    </location>
    <ligand>
        <name>S-adenosyl-L-methionine</name>
        <dbReference type="ChEBI" id="CHEBI:59789"/>
    </ligand>
</feature>
<dbReference type="PANTHER" id="PTHR18895">
    <property type="entry name" value="HEMK METHYLTRANSFERASE"/>
    <property type="match status" value="1"/>
</dbReference>
<dbReference type="InterPro" id="IPR025714">
    <property type="entry name" value="Methyltranfer_dom"/>
</dbReference>
<comment type="caution">
    <text evidence="4">Lacks conserved residue(s) required for the propagation of feature annotation.</text>
</comment>
<protein>
    <recommendedName>
        <fullName evidence="4">Release factor glutamine methyltransferase</fullName>
        <shortName evidence="4">RF MTase</shortName>
        <ecNumber evidence="4">2.1.1.297</ecNumber>
    </recommendedName>
    <alternativeName>
        <fullName evidence="4">N5-glutamine methyltransferase PrmC</fullName>
    </alternativeName>
    <alternativeName>
        <fullName evidence="4">Protein-(glutamine-N5) MTase PrmC</fullName>
    </alternativeName>
    <alternativeName>
        <fullName evidence="4">Protein-glutamine N-methyltransferase PrmC</fullName>
    </alternativeName>
</protein>
<dbReference type="Gene3D" id="3.40.50.150">
    <property type="entry name" value="Vaccinia Virus protein VP39"/>
    <property type="match status" value="1"/>
</dbReference>
<dbReference type="PROSITE" id="PS00092">
    <property type="entry name" value="N6_MTASE"/>
    <property type="match status" value="1"/>
</dbReference>
<feature type="domain" description="Methyltransferase" evidence="5">
    <location>
        <begin position="141"/>
        <end position="271"/>
    </location>
</feature>
<dbReference type="EMBL" id="QPJJ01000001">
    <property type="protein sequence ID" value="RCW77450.1"/>
    <property type="molecule type" value="Genomic_DNA"/>
</dbReference>
<dbReference type="CDD" id="cd02440">
    <property type="entry name" value="AdoMet_MTases"/>
    <property type="match status" value="1"/>
</dbReference>